<gene>
    <name evidence="6" type="primary">yofA_3</name>
    <name evidence="6" type="ORF">GALL_341800</name>
</gene>
<sequence length="299" mass="33261">MVDLRNITTFYWVATLGGFHAAAEKLHTTQPTISQRIQSLEESLGVRLFERDNRGIALTVKGIELLPIAERMLRTRSELMQAAREDNVIRGTLRLGVSETVVHTWLPRLMEYLHETYPALLMDIQVDTSTLLKEQINGHQLDLAFLLGPMTEPHVQNLDLCEYPLHWLASPRLNLGRGPVPLKRLGDWPIITYPASTDPHKEVQKRMRAVGVDPVRMYGSAALSVIVRMAQDGIGTAVVALVTAQRALEDGSLIALDVDAAPLPPLRYTACWRTCPTDVLPRVVAQAAQRIAREDAATV</sequence>
<organism evidence="6">
    <name type="scientific">mine drainage metagenome</name>
    <dbReference type="NCBI Taxonomy" id="410659"/>
    <lineage>
        <taxon>unclassified sequences</taxon>
        <taxon>metagenomes</taxon>
        <taxon>ecological metagenomes</taxon>
    </lineage>
</organism>
<comment type="caution">
    <text evidence="6">The sequence shown here is derived from an EMBL/GenBank/DDBJ whole genome shotgun (WGS) entry which is preliminary data.</text>
</comment>
<dbReference type="SUPFAM" id="SSF53850">
    <property type="entry name" value="Periplasmic binding protein-like II"/>
    <property type="match status" value="1"/>
</dbReference>
<dbReference type="InterPro" id="IPR036390">
    <property type="entry name" value="WH_DNA-bd_sf"/>
</dbReference>
<dbReference type="EMBL" id="MLJW01000653">
    <property type="protein sequence ID" value="OIQ84005.1"/>
    <property type="molecule type" value="Genomic_DNA"/>
</dbReference>
<dbReference type="GO" id="GO:0003700">
    <property type="term" value="F:DNA-binding transcription factor activity"/>
    <property type="evidence" value="ECO:0007669"/>
    <property type="project" value="InterPro"/>
</dbReference>
<evidence type="ECO:0000256" key="4">
    <source>
        <dbReference type="ARBA" id="ARBA00023163"/>
    </source>
</evidence>
<dbReference type="InterPro" id="IPR000847">
    <property type="entry name" value="LysR_HTH_N"/>
</dbReference>
<protein>
    <submittedName>
        <fullName evidence="6">HTH-type transcriptional regulator YofA</fullName>
    </submittedName>
</protein>
<dbReference type="SUPFAM" id="SSF46785">
    <property type="entry name" value="Winged helix' DNA-binding domain"/>
    <property type="match status" value="1"/>
</dbReference>
<dbReference type="AlphaFoldDB" id="A0A1J5R770"/>
<proteinExistence type="inferred from homology"/>
<dbReference type="InterPro" id="IPR005119">
    <property type="entry name" value="LysR_subst-bd"/>
</dbReference>
<evidence type="ECO:0000256" key="3">
    <source>
        <dbReference type="ARBA" id="ARBA00023125"/>
    </source>
</evidence>
<dbReference type="Pfam" id="PF03466">
    <property type="entry name" value="LysR_substrate"/>
    <property type="match status" value="1"/>
</dbReference>
<dbReference type="FunFam" id="1.10.10.10:FF:000001">
    <property type="entry name" value="LysR family transcriptional regulator"/>
    <property type="match status" value="1"/>
</dbReference>
<dbReference type="Pfam" id="PF00126">
    <property type="entry name" value="HTH_1"/>
    <property type="match status" value="1"/>
</dbReference>
<keyword evidence="2" id="KW-0805">Transcription regulation</keyword>
<accession>A0A1J5R770</accession>
<dbReference type="PRINTS" id="PR00039">
    <property type="entry name" value="HTHLYSR"/>
</dbReference>
<dbReference type="PANTHER" id="PTHR30126:SF77">
    <property type="entry name" value="TRANSCRIPTIONAL REGULATORY PROTEIN"/>
    <property type="match status" value="1"/>
</dbReference>
<dbReference type="GO" id="GO:0000976">
    <property type="term" value="F:transcription cis-regulatory region binding"/>
    <property type="evidence" value="ECO:0007669"/>
    <property type="project" value="TreeGrafter"/>
</dbReference>
<feature type="domain" description="HTH lysR-type" evidence="5">
    <location>
        <begin position="2"/>
        <end position="59"/>
    </location>
</feature>
<keyword evidence="3" id="KW-0238">DNA-binding</keyword>
<keyword evidence="4" id="KW-0804">Transcription</keyword>
<dbReference type="InterPro" id="IPR036388">
    <property type="entry name" value="WH-like_DNA-bd_sf"/>
</dbReference>
<evidence type="ECO:0000313" key="6">
    <source>
        <dbReference type="EMBL" id="OIQ84005.1"/>
    </source>
</evidence>
<evidence type="ECO:0000256" key="1">
    <source>
        <dbReference type="ARBA" id="ARBA00009437"/>
    </source>
</evidence>
<dbReference type="Gene3D" id="3.40.190.10">
    <property type="entry name" value="Periplasmic binding protein-like II"/>
    <property type="match status" value="2"/>
</dbReference>
<dbReference type="PROSITE" id="PS50931">
    <property type="entry name" value="HTH_LYSR"/>
    <property type="match status" value="1"/>
</dbReference>
<dbReference type="PANTHER" id="PTHR30126">
    <property type="entry name" value="HTH-TYPE TRANSCRIPTIONAL REGULATOR"/>
    <property type="match status" value="1"/>
</dbReference>
<comment type="similarity">
    <text evidence="1">Belongs to the LysR transcriptional regulatory family.</text>
</comment>
<reference evidence="6" key="1">
    <citation type="submission" date="2016-10" db="EMBL/GenBank/DDBJ databases">
        <title>Sequence of Gallionella enrichment culture.</title>
        <authorList>
            <person name="Poehlein A."/>
            <person name="Muehling M."/>
            <person name="Daniel R."/>
        </authorList>
    </citation>
    <scope>NUCLEOTIDE SEQUENCE</scope>
</reference>
<name>A0A1J5R770_9ZZZZ</name>
<dbReference type="CDD" id="cd05466">
    <property type="entry name" value="PBP2_LTTR_substrate"/>
    <property type="match status" value="1"/>
</dbReference>
<dbReference type="Gene3D" id="1.10.10.10">
    <property type="entry name" value="Winged helix-like DNA-binding domain superfamily/Winged helix DNA-binding domain"/>
    <property type="match status" value="1"/>
</dbReference>
<evidence type="ECO:0000256" key="2">
    <source>
        <dbReference type="ARBA" id="ARBA00023015"/>
    </source>
</evidence>
<evidence type="ECO:0000259" key="5">
    <source>
        <dbReference type="PROSITE" id="PS50931"/>
    </source>
</evidence>